<protein>
    <submittedName>
        <fullName evidence="4">Phage tail tape measure protein, TP901 family, core region</fullName>
    </submittedName>
</protein>
<dbReference type="InterPro" id="IPR016024">
    <property type="entry name" value="ARM-type_fold"/>
</dbReference>
<proteinExistence type="predicted"/>
<dbReference type="NCBIfam" id="TIGR01760">
    <property type="entry name" value="tape_meas_TP901"/>
    <property type="match status" value="1"/>
</dbReference>
<dbReference type="eggNOG" id="COG5412">
    <property type="taxonomic scope" value="Bacteria"/>
</dbReference>
<dbReference type="EMBL" id="AJDQ01000006">
    <property type="protein sequence ID" value="EOI57490.1"/>
    <property type="molecule type" value="Genomic_DNA"/>
</dbReference>
<evidence type="ECO:0000313" key="4">
    <source>
        <dbReference type="EMBL" id="EOI57490.1"/>
    </source>
</evidence>
<evidence type="ECO:0000256" key="1">
    <source>
        <dbReference type="ARBA" id="ARBA00022612"/>
    </source>
</evidence>
<evidence type="ECO:0000259" key="3">
    <source>
        <dbReference type="Pfam" id="PF10145"/>
    </source>
</evidence>
<feature type="domain" description="Phage tail tape measure protein" evidence="3">
    <location>
        <begin position="326"/>
        <end position="533"/>
    </location>
</feature>
<dbReference type="SUPFAM" id="SSF48371">
    <property type="entry name" value="ARM repeat"/>
    <property type="match status" value="1"/>
</dbReference>
<keyword evidence="2" id="KW-1133">Transmembrane helix</keyword>
<dbReference type="Pfam" id="PF10145">
    <property type="entry name" value="PhageMin_Tail"/>
    <property type="match status" value="1"/>
</dbReference>
<name>R2VI52_9ENTE</name>
<evidence type="ECO:0000313" key="6">
    <source>
        <dbReference type="Proteomes" id="UP000013750"/>
    </source>
</evidence>
<dbReference type="InterPro" id="IPR010090">
    <property type="entry name" value="Phage_tape_meas"/>
</dbReference>
<dbReference type="EMBL" id="ASWH01000001">
    <property type="protein sequence ID" value="EOW82936.1"/>
    <property type="molecule type" value="Genomic_DNA"/>
</dbReference>
<evidence type="ECO:0000256" key="2">
    <source>
        <dbReference type="SAM" id="Phobius"/>
    </source>
</evidence>
<keyword evidence="2" id="KW-0472">Membrane</keyword>
<dbReference type="PANTHER" id="PTHR37813">
    <property type="entry name" value="FELS-2 PROPHAGE PROTEIN"/>
    <property type="match status" value="1"/>
</dbReference>
<reference evidence="4 6" key="1">
    <citation type="submission" date="2013-02" db="EMBL/GenBank/DDBJ databases">
        <title>The Genome Sequence of Enterococcus gilvus ATCC BAA-350.</title>
        <authorList>
            <consortium name="The Broad Institute Genome Sequencing Platform"/>
            <consortium name="The Broad Institute Genome Sequencing Center for Infectious Disease"/>
            <person name="Earl A.M."/>
            <person name="Gilmore M.S."/>
            <person name="Lebreton F."/>
            <person name="Walker B."/>
            <person name="Young S.K."/>
            <person name="Zeng Q."/>
            <person name="Gargeya S."/>
            <person name="Fitzgerald M."/>
            <person name="Haas B."/>
            <person name="Abouelleil A."/>
            <person name="Alvarado L."/>
            <person name="Arachchi H.M."/>
            <person name="Berlin A.M."/>
            <person name="Chapman S.B."/>
            <person name="Dewar J."/>
            <person name="Goldberg J."/>
            <person name="Griggs A."/>
            <person name="Gujja S."/>
            <person name="Hansen M."/>
            <person name="Howarth C."/>
            <person name="Imamovic A."/>
            <person name="Larimer J."/>
            <person name="McCowan C."/>
            <person name="Murphy C."/>
            <person name="Neiman D."/>
            <person name="Pearson M."/>
            <person name="Priest M."/>
            <person name="Roberts A."/>
            <person name="Saif S."/>
            <person name="Shea T."/>
            <person name="Sisk P."/>
            <person name="Sykes S."/>
            <person name="Wortman J."/>
            <person name="Nusbaum C."/>
            <person name="Birren B."/>
        </authorList>
    </citation>
    <scope>NUCLEOTIDE SEQUENCE [LARGE SCALE GENOMIC DNA]</scope>
    <source>
        <strain evidence="4 6">ATCC BAA-350</strain>
    </source>
</reference>
<dbReference type="eggNOG" id="COG1196">
    <property type="taxonomic scope" value="Bacteria"/>
</dbReference>
<dbReference type="HOGENOM" id="CLU_253824_0_0_9"/>
<dbReference type="OrthoDB" id="2157658at2"/>
<dbReference type="PANTHER" id="PTHR37813:SF1">
    <property type="entry name" value="FELS-2 PROPHAGE PROTEIN"/>
    <property type="match status" value="1"/>
</dbReference>
<keyword evidence="2" id="KW-0812">Transmembrane</keyword>
<gene>
    <name evidence="5" type="ORF">I592_02260</name>
    <name evidence="4" type="ORF">UKC_01707</name>
</gene>
<sequence length="1539" mass="159023">MAFDGSINAIIGADISQYADAMNKVVNVTNSGMAAAAAAAQNHSNSMVQKVGQIMSKLSANMPTNLAGIAPAMTAVFSKAGGQIQRVIASIGEKIPQPFQSAFNQVASIVQSGYSKISNGFSSVLNSVAKSANGLGASVSSGFEKIASVANYTATKVPAPFKQAFQTIGYTANTLGSLTNTGFLGIASVAQNASNKIPPTFSKAFSAVVSGANNMANKITAPMNKVVTTTGNLATQVGSKLTNAFSTAGSKAANALNSIGSNTDKASSKTASLVKQIVGVGVAFAALNKIKSGITDTVSKAAEFEQKMSNIKAVTGESSETMKKFNDAAIKAGAETAYSASEAADAIGELSKAGVSTKDILNGGLTGALNLATAGELDLKSAAEIASTALNAFKNDNLTVVDAANQLAGAANASATDVGELKFGLSMVSAVASGVGLSFNDTTDALAVFAQNGLKGSDAGTSLKTMLQNLQPQTDKAQAKMQELGLMTEEGANQFFDANGKIKSFADISQLLKDKLSGLTQQQQQQALKTMFGTDAVRAATIAMNEGADGANSMQEAISKVTAAEVAKEKLNNLKGAIEGLSGSFETLQIKVGTAVLPILTTLVQAVDKFVDKLGQSQGLDNFLGIIEKVNIVLSQFINKSDLSGQQAVEFTNAFRDLSTIVKQFLPLASVLGGALVLDGVLPGIQKLSKGFTGLGTNYKEQAKLIKDETKDIANKVELETQRNGAAAGNALKQSLEETKTKFSGFSSIMDKSKNSILGLQGGISSLAGKIPYIGSSLESASSVGMNALNGMTVAMGTIMKVALAAVGPAAILGLVVAGLGLVNNQFGTQIDQMLATVTTKGPEIITSLVTGITSQLPQLIASGTELISKLANTIATMLPLIVQAGVDVIGSLVGGVEQNLPSLISSALTIITTILTSLASALPQLLAMGMNLLLSLVNGIIKNIPQIVSSVQTILQTFVQNVVTNLPQIIQTGIQILLGLIDGLTQMLPQLLPVALNAILQLIQGLMSNIPQLMQGAVQIVNGLCNFIVQNLPMILQAAIQIIMAIVNGLVQNLPSIISAGIQIIISLITTIIQMLPDIAMAGLQIIVSLASAILEAIPNVLQGAWDGIKNGFSNLWNTPTGKSGETSTKLTTDATTTANGMGSAYSQANMNVTGSMNQMNTNVSNLSTMSSNNAINAAANANVQSTSQYQGMQSNVSASTSNLANVVGQNTQSASTSATNNASQANANVSRDFQSMYGSVNQTTASVSSAVSQNMNQASASASDASATMYKNVTNNAKNINTGSTQEISTMTRNVNQSMNNMSQTVSSAMSNVSKSVNSGFSSISSANTQSIRNMVQTMSSGMNQMSSAFSSGMSNMVSTASDVSNRISSAFNYLSSSLYSVGYNAGIGLNNGLVSASNAIYSTANAIASNVANQMRAALDIHSPSRVMAKIGGFIGSGLVNGMQAMLPKIDEQAFAYANAISDQEYSARSVVTADTRSVTSKINSSMGELSDDVQNSQLKEPVFEVHNELVGDKIYTIVKQKDARNSNRINLINKS</sequence>
<evidence type="ECO:0000313" key="5">
    <source>
        <dbReference type="EMBL" id="EOW82936.1"/>
    </source>
</evidence>
<keyword evidence="7" id="KW-1185">Reference proteome</keyword>
<comment type="caution">
    <text evidence="4">The sequence shown here is derived from an EMBL/GenBank/DDBJ whole genome shotgun (WGS) entry which is preliminary data.</text>
</comment>
<dbReference type="Gene3D" id="1.20.5.1230">
    <property type="entry name" value="Apolipoprotein A-I"/>
    <property type="match status" value="1"/>
</dbReference>
<organism evidence="4 6">
    <name type="scientific">Enterococcus gilvus ATCC BAA-350</name>
    <dbReference type="NCBI Taxonomy" id="1158614"/>
    <lineage>
        <taxon>Bacteria</taxon>
        <taxon>Bacillati</taxon>
        <taxon>Bacillota</taxon>
        <taxon>Bacilli</taxon>
        <taxon>Lactobacillales</taxon>
        <taxon>Enterococcaceae</taxon>
        <taxon>Enterococcus</taxon>
    </lineage>
</organism>
<reference evidence="5 7" key="2">
    <citation type="submission" date="2013-03" db="EMBL/GenBank/DDBJ databases">
        <title>The Genome Sequence of Enterococcus gilvus ATCC BAA-350 (PacBio/Illumina hybrid assembly).</title>
        <authorList>
            <consortium name="The Broad Institute Genomics Platform"/>
            <consortium name="The Broad Institute Genome Sequencing Center for Infectious Disease"/>
            <person name="Earl A."/>
            <person name="Russ C."/>
            <person name="Gilmore M."/>
            <person name="Surin D."/>
            <person name="Walker B."/>
            <person name="Young S."/>
            <person name="Zeng Q."/>
            <person name="Gargeya S."/>
            <person name="Fitzgerald M."/>
            <person name="Haas B."/>
            <person name="Abouelleil A."/>
            <person name="Allen A.W."/>
            <person name="Alvarado L."/>
            <person name="Arachchi H.M."/>
            <person name="Berlin A.M."/>
            <person name="Chapman S.B."/>
            <person name="Gainer-Dewar J."/>
            <person name="Goldberg J."/>
            <person name="Griggs A."/>
            <person name="Gujja S."/>
            <person name="Hansen M."/>
            <person name="Howarth C."/>
            <person name="Imamovic A."/>
            <person name="Ireland A."/>
            <person name="Larimer J."/>
            <person name="McCowan C."/>
            <person name="Murphy C."/>
            <person name="Pearson M."/>
            <person name="Poon T.W."/>
            <person name="Priest M."/>
            <person name="Roberts A."/>
            <person name="Saif S."/>
            <person name="Shea T."/>
            <person name="Sisk P."/>
            <person name="Sykes S."/>
            <person name="Wortman J."/>
            <person name="Nusbaum C."/>
            <person name="Birren B."/>
        </authorList>
    </citation>
    <scope>NUCLEOTIDE SEQUENCE [LARGE SCALE GENOMIC DNA]</scope>
    <source>
        <strain evidence="5 7">ATCC BAA-350</strain>
    </source>
</reference>
<accession>R2VI52</accession>
<dbReference type="eggNOG" id="COG5283">
    <property type="taxonomic scope" value="Bacteria"/>
</dbReference>
<feature type="transmembrane region" description="Helical" evidence="2">
    <location>
        <begin position="1058"/>
        <end position="1077"/>
    </location>
</feature>
<feature type="transmembrane region" description="Helical" evidence="2">
    <location>
        <begin position="802"/>
        <end position="823"/>
    </location>
</feature>
<keyword evidence="1" id="KW-1188">Viral release from host cell</keyword>
<dbReference type="Proteomes" id="UP000013750">
    <property type="component" value="Unassembled WGS sequence"/>
</dbReference>
<evidence type="ECO:0000313" key="7">
    <source>
        <dbReference type="Proteomes" id="UP000014160"/>
    </source>
</evidence>
<dbReference type="PATRIC" id="fig|1158614.3.peg.1716"/>
<dbReference type="Proteomes" id="UP000014160">
    <property type="component" value="Unassembled WGS sequence"/>
</dbReference>